<evidence type="ECO:0000256" key="1">
    <source>
        <dbReference type="SAM" id="SignalP"/>
    </source>
</evidence>
<feature type="chain" id="PRO_5015544054" evidence="1">
    <location>
        <begin position="21"/>
        <end position="164"/>
    </location>
</feature>
<feature type="signal peptide" evidence="1">
    <location>
        <begin position="1"/>
        <end position="20"/>
    </location>
</feature>
<dbReference type="InterPro" id="IPR014044">
    <property type="entry name" value="CAP_dom"/>
</dbReference>
<gene>
    <name evidence="3" type="ORF">C8N35_101921</name>
</gene>
<keyword evidence="4" id="KW-1185">Reference proteome</keyword>
<dbReference type="SUPFAM" id="SSF55797">
    <property type="entry name" value="PR-1-like"/>
    <property type="match status" value="1"/>
</dbReference>
<feature type="domain" description="SCP" evidence="2">
    <location>
        <begin position="41"/>
        <end position="150"/>
    </location>
</feature>
<dbReference type="Pfam" id="PF00188">
    <property type="entry name" value="CAP"/>
    <property type="match status" value="1"/>
</dbReference>
<reference evidence="3 4" key="1">
    <citation type="submission" date="2018-04" db="EMBL/GenBank/DDBJ databases">
        <title>Genomic Encyclopedia of Archaeal and Bacterial Type Strains, Phase II (KMG-II): from individual species to whole genera.</title>
        <authorList>
            <person name="Goeker M."/>
        </authorList>
    </citation>
    <scope>NUCLEOTIDE SEQUENCE [LARGE SCALE GENOMIC DNA]</scope>
    <source>
        <strain evidence="3 4">DSM 23382</strain>
    </source>
</reference>
<dbReference type="CDD" id="cd05379">
    <property type="entry name" value="CAP_bacterial"/>
    <property type="match status" value="1"/>
</dbReference>
<evidence type="ECO:0000313" key="3">
    <source>
        <dbReference type="EMBL" id="PTW62873.1"/>
    </source>
</evidence>
<organism evidence="3 4">
    <name type="scientific">Breoghania corrubedonensis</name>
    <dbReference type="NCBI Taxonomy" id="665038"/>
    <lineage>
        <taxon>Bacteria</taxon>
        <taxon>Pseudomonadati</taxon>
        <taxon>Pseudomonadota</taxon>
        <taxon>Alphaproteobacteria</taxon>
        <taxon>Hyphomicrobiales</taxon>
        <taxon>Stappiaceae</taxon>
        <taxon>Breoghania</taxon>
    </lineage>
</organism>
<dbReference type="InterPro" id="IPR035940">
    <property type="entry name" value="CAP_sf"/>
</dbReference>
<protein>
    <submittedName>
        <fullName evidence="3">Cysteine-rich secretory protein family protein</fullName>
    </submittedName>
</protein>
<accession>A0A2T5VGI8</accession>
<evidence type="ECO:0000313" key="4">
    <source>
        <dbReference type="Proteomes" id="UP000244081"/>
    </source>
</evidence>
<dbReference type="OrthoDB" id="7852865at2"/>
<proteinExistence type="predicted"/>
<comment type="caution">
    <text evidence="3">The sequence shown here is derived from an EMBL/GenBank/DDBJ whole genome shotgun (WGS) entry which is preliminary data.</text>
</comment>
<dbReference type="EMBL" id="QAYG01000001">
    <property type="protein sequence ID" value="PTW62873.1"/>
    <property type="molecule type" value="Genomic_DNA"/>
</dbReference>
<dbReference type="AlphaFoldDB" id="A0A2T5VGI8"/>
<sequence length="164" mass="18128">MRNVLAAFSLFLLLSGCAGGLPGFEDKAELTQVPVDEQAALSRINGYRAQQGLPALTISPAVTVAAQDMADYIARRDKRKSPLHSKNGLFKRLSEHGIRHDAAAENLGYGYQSFEAAFKGWQGSPGHDKNLLNPYVTEIGIARTTRPDGMWRNFWALIMVRPER</sequence>
<dbReference type="Proteomes" id="UP000244081">
    <property type="component" value="Unassembled WGS sequence"/>
</dbReference>
<name>A0A2T5VGI8_9HYPH</name>
<dbReference type="PANTHER" id="PTHR31157">
    <property type="entry name" value="SCP DOMAIN-CONTAINING PROTEIN"/>
    <property type="match status" value="1"/>
</dbReference>
<evidence type="ECO:0000259" key="2">
    <source>
        <dbReference type="Pfam" id="PF00188"/>
    </source>
</evidence>
<keyword evidence="1" id="KW-0732">Signal</keyword>
<dbReference type="PANTHER" id="PTHR31157:SF1">
    <property type="entry name" value="SCP DOMAIN-CONTAINING PROTEIN"/>
    <property type="match status" value="1"/>
</dbReference>
<dbReference type="Gene3D" id="3.40.33.10">
    <property type="entry name" value="CAP"/>
    <property type="match status" value="1"/>
</dbReference>
<dbReference type="PROSITE" id="PS51257">
    <property type="entry name" value="PROKAR_LIPOPROTEIN"/>
    <property type="match status" value="1"/>
</dbReference>
<dbReference type="RefSeq" id="WP_107988378.1">
    <property type="nucleotide sequence ID" value="NZ_QAYG01000001.1"/>
</dbReference>